<keyword evidence="1" id="KW-0614">Plasmid</keyword>
<gene>
    <name evidence="1" type="ORF">MUN86_30465</name>
</gene>
<protein>
    <submittedName>
        <fullName evidence="1">Uncharacterized protein</fullName>
    </submittedName>
</protein>
<accession>A0ABY4GHB9</accession>
<proteinExistence type="predicted"/>
<organism evidence="1 2">
    <name type="scientific">Hymenobacter volaticus</name>
    <dbReference type="NCBI Taxonomy" id="2932254"/>
    <lineage>
        <taxon>Bacteria</taxon>
        <taxon>Pseudomonadati</taxon>
        <taxon>Bacteroidota</taxon>
        <taxon>Cytophagia</taxon>
        <taxon>Cytophagales</taxon>
        <taxon>Hymenobacteraceae</taxon>
        <taxon>Hymenobacter</taxon>
    </lineage>
</organism>
<reference evidence="1" key="1">
    <citation type="submission" date="2022-04" db="EMBL/GenBank/DDBJ databases">
        <title>Hymenobacter sp. isolated from the air.</title>
        <authorList>
            <person name="Won M."/>
            <person name="Lee C.-M."/>
            <person name="Woen H.-Y."/>
            <person name="Kwon S.-W."/>
        </authorList>
    </citation>
    <scope>NUCLEOTIDE SEQUENCE</scope>
    <source>
        <strain evidence="1">5420S-77</strain>
        <plasmid evidence="1">unnamed8</plasmid>
    </source>
</reference>
<evidence type="ECO:0000313" key="2">
    <source>
        <dbReference type="Proteomes" id="UP000830401"/>
    </source>
</evidence>
<dbReference type="EMBL" id="CP095069">
    <property type="protein sequence ID" value="UOQ69829.1"/>
    <property type="molecule type" value="Genomic_DNA"/>
</dbReference>
<sequence length="96" mass="10832">MNQSISTRLQQLRAELEASYESSNGLSVLYAIRRELLRYYQQLSPAQLAAYPPSQRHQLAQIQQELKTPPSFPAPSASAQYTATERALGLLERLLN</sequence>
<dbReference type="Proteomes" id="UP000830401">
    <property type="component" value="Plasmid unnamed8"/>
</dbReference>
<evidence type="ECO:0000313" key="1">
    <source>
        <dbReference type="EMBL" id="UOQ69829.1"/>
    </source>
</evidence>
<geneLocation type="plasmid" evidence="1 2">
    <name>unnamed8</name>
</geneLocation>
<dbReference type="RefSeq" id="WP_245127678.1">
    <property type="nucleotide sequence ID" value="NZ_CP095069.1"/>
</dbReference>
<name>A0ABY4GHB9_9BACT</name>
<keyword evidence="2" id="KW-1185">Reference proteome</keyword>